<dbReference type="EMBL" id="FOYL01000002">
    <property type="protein sequence ID" value="SFR02097.1"/>
    <property type="molecule type" value="Genomic_DNA"/>
</dbReference>
<dbReference type="Proteomes" id="UP000198583">
    <property type="component" value="Unassembled WGS sequence"/>
</dbReference>
<evidence type="ECO:0000313" key="2">
    <source>
        <dbReference type="EMBL" id="SFR02097.1"/>
    </source>
</evidence>
<dbReference type="RefSeq" id="WP_177320300.1">
    <property type="nucleotide sequence ID" value="NZ_FOYL01000002.1"/>
</dbReference>
<proteinExistence type="predicted"/>
<accession>A0A1I6D9R2</accession>
<name>A0A1I6D9R2_9PSEU</name>
<dbReference type="STRING" id="84724.SAMN04488564_10247"/>
<reference evidence="3" key="1">
    <citation type="submission" date="2016-10" db="EMBL/GenBank/DDBJ databases">
        <authorList>
            <person name="Varghese N."/>
            <person name="Submissions S."/>
        </authorList>
    </citation>
    <scope>NUCLEOTIDE SEQUENCE [LARGE SCALE GENOMIC DNA]</scope>
    <source>
        <strain evidence="3">DSM 44232</strain>
    </source>
</reference>
<sequence>MTSTPIFDALAAELGTGGKHSAEIPEQASPPGDVVDLEGQLTGTVT</sequence>
<evidence type="ECO:0000313" key="3">
    <source>
        <dbReference type="Proteomes" id="UP000198583"/>
    </source>
</evidence>
<feature type="region of interest" description="Disordered" evidence="1">
    <location>
        <begin position="17"/>
        <end position="46"/>
    </location>
</feature>
<gene>
    <name evidence="2" type="ORF">SAMN04488564_10247</name>
</gene>
<keyword evidence="3" id="KW-1185">Reference proteome</keyword>
<protein>
    <submittedName>
        <fullName evidence="2">Uncharacterized protein</fullName>
    </submittedName>
</protein>
<evidence type="ECO:0000256" key="1">
    <source>
        <dbReference type="SAM" id="MobiDB-lite"/>
    </source>
</evidence>
<organism evidence="2 3">
    <name type="scientific">Lentzea waywayandensis</name>
    <dbReference type="NCBI Taxonomy" id="84724"/>
    <lineage>
        <taxon>Bacteria</taxon>
        <taxon>Bacillati</taxon>
        <taxon>Actinomycetota</taxon>
        <taxon>Actinomycetes</taxon>
        <taxon>Pseudonocardiales</taxon>
        <taxon>Pseudonocardiaceae</taxon>
        <taxon>Lentzea</taxon>
    </lineage>
</organism>
<dbReference type="AlphaFoldDB" id="A0A1I6D9R2"/>